<dbReference type="EMBL" id="FOMG01000015">
    <property type="protein sequence ID" value="SFC97712.1"/>
    <property type="molecule type" value="Genomic_DNA"/>
</dbReference>
<dbReference type="RefSeq" id="WP_175559970.1">
    <property type="nucleotide sequence ID" value="NZ_FOMG01000015.1"/>
</dbReference>
<organism evidence="1 2">
    <name type="scientific">Clostridium uliginosum</name>
    <dbReference type="NCBI Taxonomy" id="119641"/>
    <lineage>
        <taxon>Bacteria</taxon>
        <taxon>Bacillati</taxon>
        <taxon>Bacillota</taxon>
        <taxon>Clostridia</taxon>
        <taxon>Eubacteriales</taxon>
        <taxon>Clostridiaceae</taxon>
        <taxon>Clostridium</taxon>
    </lineage>
</organism>
<gene>
    <name evidence="1" type="ORF">SAMN05421842_11585</name>
</gene>
<keyword evidence="2" id="KW-1185">Reference proteome</keyword>
<accession>A0A1I1NKA0</accession>
<evidence type="ECO:0000313" key="1">
    <source>
        <dbReference type="EMBL" id="SFC97712.1"/>
    </source>
</evidence>
<dbReference type="Proteomes" id="UP000199263">
    <property type="component" value="Unassembled WGS sequence"/>
</dbReference>
<dbReference type="AlphaFoldDB" id="A0A1I1NKA0"/>
<sequence length="58" mass="6617">MIKECKKGHDVNIRKFGVQTNVILPFAIDSSDGTGSIRCKTDKCEFIDVCEYKDYIKD</sequence>
<evidence type="ECO:0000313" key="2">
    <source>
        <dbReference type="Proteomes" id="UP000199263"/>
    </source>
</evidence>
<name>A0A1I1NKA0_9CLOT</name>
<reference evidence="1 2" key="1">
    <citation type="submission" date="2016-10" db="EMBL/GenBank/DDBJ databases">
        <authorList>
            <person name="de Groot N.N."/>
        </authorList>
    </citation>
    <scope>NUCLEOTIDE SEQUENCE [LARGE SCALE GENOMIC DNA]</scope>
    <source>
        <strain evidence="1 2">DSM 12992</strain>
    </source>
</reference>
<proteinExistence type="predicted"/>
<protein>
    <submittedName>
        <fullName evidence="1">Uncharacterized protein</fullName>
    </submittedName>
</protein>